<dbReference type="GO" id="GO:0003677">
    <property type="term" value="F:DNA binding"/>
    <property type="evidence" value="ECO:0007669"/>
    <property type="project" value="UniProtKB-UniRule"/>
</dbReference>
<keyword evidence="2 8" id="KW-0863">Zinc-finger</keyword>
<gene>
    <name evidence="12" type="ORF">M6B38_309960</name>
</gene>
<dbReference type="PANTHER" id="PTHR31992">
    <property type="entry name" value="DOF ZINC FINGER PROTEIN DOF1.4-RELATED"/>
    <property type="match status" value="1"/>
</dbReference>
<accession>A0AAX6HIJ0</accession>
<dbReference type="Proteomes" id="UP001140949">
    <property type="component" value="Unassembled WGS sequence"/>
</dbReference>
<feature type="region of interest" description="Disordered" evidence="10">
    <location>
        <begin position="25"/>
        <end position="58"/>
    </location>
</feature>
<evidence type="ECO:0000256" key="7">
    <source>
        <dbReference type="ARBA" id="ARBA00023242"/>
    </source>
</evidence>
<organism evidence="12 13">
    <name type="scientific">Iris pallida</name>
    <name type="common">Sweet iris</name>
    <dbReference type="NCBI Taxonomy" id="29817"/>
    <lineage>
        <taxon>Eukaryota</taxon>
        <taxon>Viridiplantae</taxon>
        <taxon>Streptophyta</taxon>
        <taxon>Embryophyta</taxon>
        <taxon>Tracheophyta</taxon>
        <taxon>Spermatophyta</taxon>
        <taxon>Magnoliopsida</taxon>
        <taxon>Liliopsida</taxon>
        <taxon>Asparagales</taxon>
        <taxon>Iridaceae</taxon>
        <taxon>Iridoideae</taxon>
        <taxon>Irideae</taxon>
        <taxon>Iris</taxon>
    </lineage>
</organism>
<dbReference type="GO" id="GO:0005634">
    <property type="term" value="C:nucleus"/>
    <property type="evidence" value="ECO:0007669"/>
    <property type="project" value="UniProtKB-SubCell"/>
</dbReference>
<feature type="domain" description="Dof-type" evidence="11">
    <location>
        <begin position="65"/>
        <end position="119"/>
    </location>
</feature>
<dbReference type="GO" id="GO:0008270">
    <property type="term" value="F:zinc ion binding"/>
    <property type="evidence" value="ECO:0007669"/>
    <property type="project" value="UniProtKB-KW"/>
</dbReference>
<evidence type="ECO:0000313" key="12">
    <source>
        <dbReference type="EMBL" id="KAJ6840508.1"/>
    </source>
</evidence>
<dbReference type="EMBL" id="JANAVB010009398">
    <property type="protein sequence ID" value="KAJ6840508.1"/>
    <property type="molecule type" value="Genomic_DNA"/>
</dbReference>
<evidence type="ECO:0000256" key="9">
    <source>
        <dbReference type="RuleBase" id="RU369094"/>
    </source>
</evidence>
<comment type="function">
    <text evidence="9">Transcription factor that binds specifically to a 5'-AA[AG]G-3' consensus core sequence.</text>
</comment>
<proteinExistence type="predicted"/>
<feature type="compositionally biased region" description="Basic residues" evidence="10">
    <location>
        <begin position="125"/>
        <end position="134"/>
    </location>
</feature>
<evidence type="ECO:0000313" key="13">
    <source>
        <dbReference type="Proteomes" id="UP001140949"/>
    </source>
</evidence>
<keyword evidence="1 9" id="KW-0479">Metal-binding</keyword>
<name>A0AAX6HIJ0_IRIPA</name>
<protein>
    <recommendedName>
        <fullName evidence="9">Dof zinc finger protein</fullName>
    </recommendedName>
</protein>
<sequence length="134" mass="15016">MDTTQWAQGLGFMKAMGEEDQLLVSSSITTTTTTNTETRGAVPPPTSPQQQLVERKARPQKELALHCPRCSSPNTKFCYYNNYSLTQPRYFCKACKRYWTAGDPSGTSPSAAVQGRTRGAPLPLPRRRHRRPQI</sequence>
<evidence type="ECO:0000256" key="10">
    <source>
        <dbReference type="SAM" id="MobiDB-lite"/>
    </source>
</evidence>
<reference evidence="12" key="1">
    <citation type="journal article" date="2023" name="GigaByte">
        <title>Genome assembly of the bearded iris, Iris pallida Lam.</title>
        <authorList>
            <person name="Bruccoleri R.E."/>
            <person name="Oakeley E.J."/>
            <person name="Faust A.M.E."/>
            <person name="Altorfer M."/>
            <person name="Dessus-Babus S."/>
            <person name="Burckhardt D."/>
            <person name="Oertli M."/>
            <person name="Naumann U."/>
            <person name="Petersen F."/>
            <person name="Wong J."/>
        </authorList>
    </citation>
    <scope>NUCLEOTIDE SEQUENCE</scope>
    <source>
        <strain evidence="12">GSM-AAB239-AS_SAM_17_03QT</strain>
    </source>
</reference>
<keyword evidence="4 9" id="KW-0805">Transcription regulation</keyword>
<reference evidence="12" key="2">
    <citation type="submission" date="2023-04" db="EMBL/GenBank/DDBJ databases">
        <authorList>
            <person name="Bruccoleri R.E."/>
            <person name="Oakeley E.J."/>
            <person name="Faust A.-M."/>
            <person name="Dessus-Babus S."/>
            <person name="Altorfer M."/>
            <person name="Burckhardt D."/>
            <person name="Oertli M."/>
            <person name="Naumann U."/>
            <person name="Petersen F."/>
            <person name="Wong J."/>
        </authorList>
    </citation>
    <scope>NUCLEOTIDE SEQUENCE</scope>
    <source>
        <strain evidence="12">GSM-AAB239-AS_SAM_17_03QT</strain>
        <tissue evidence="12">Leaf</tissue>
    </source>
</reference>
<evidence type="ECO:0000256" key="2">
    <source>
        <dbReference type="ARBA" id="ARBA00022771"/>
    </source>
</evidence>
<dbReference type="AlphaFoldDB" id="A0AAX6HIJ0"/>
<dbReference type="PANTHER" id="PTHR31992:SF285">
    <property type="entry name" value="DOF ZINC FINGER PROTEIN DOF4.6"/>
    <property type="match status" value="1"/>
</dbReference>
<evidence type="ECO:0000256" key="6">
    <source>
        <dbReference type="ARBA" id="ARBA00023163"/>
    </source>
</evidence>
<keyword evidence="7 8" id="KW-0539">Nucleus</keyword>
<keyword evidence="3 9" id="KW-0862">Zinc</keyword>
<dbReference type="GO" id="GO:0003700">
    <property type="term" value="F:DNA-binding transcription factor activity"/>
    <property type="evidence" value="ECO:0007669"/>
    <property type="project" value="UniProtKB-UniRule"/>
</dbReference>
<evidence type="ECO:0000256" key="8">
    <source>
        <dbReference type="PROSITE-ProRule" id="PRU00071"/>
    </source>
</evidence>
<keyword evidence="5 8" id="KW-0238">DNA-binding</keyword>
<comment type="caution">
    <text evidence="12">The sequence shown here is derived from an EMBL/GenBank/DDBJ whole genome shotgun (WGS) entry which is preliminary data.</text>
</comment>
<keyword evidence="6 9" id="KW-0804">Transcription</keyword>
<keyword evidence="13" id="KW-1185">Reference proteome</keyword>
<evidence type="ECO:0000256" key="1">
    <source>
        <dbReference type="ARBA" id="ARBA00022723"/>
    </source>
</evidence>
<evidence type="ECO:0000256" key="5">
    <source>
        <dbReference type="ARBA" id="ARBA00023125"/>
    </source>
</evidence>
<dbReference type="PROSITE" id="PS50884">
    <property type="entry name" value="ZF_DOF_2"/>
    <property type="match status" value="1"/>
</dbReference>
<comment type="subcellular location">
    <subcellularLocation>
        <location evidence="8 9">Nucleus</location>
    </subcellularLocation>
</comment>
<evidence type="ECO:0000256" key="4">
    <source>
        <dbReference type="ARBA" id="ARBA00023015"/>
    </source>
</evidence>
<evidence type="ECO:0000259" key="11">
    <source>
        <dbReference type="PROSITE" id="PS50884"/>
    </source>
</evidence>
<evidence type="ECO:0000256" key="3">
    <source>
        <dbReference type="ARBA" id="ARBA00022833"/>
    </source>
</evidence>
<feature type="region of interest" description="Disordered" evidence="10">
    <location>
        <begin position="102"/>
        <end position="134"/>
    </location>
</feature>
<dbReference type="InterPro" id="IPR045174">
    <property type="entry name" value="Dof"/>
</dbReference>
<dbReference type="Pfam" id="PF02701">
    <property type="entry name" value="Zn_ribbon_Dof"/>
    <property type="match status" value="1"/>
</dbReference>
<dbReference type="InterPro" id="IPR003851">
    <property type="entry name" value="Znf_Dof"/>
</dbReference>
<feature type="compositionally biased region" description="Low complexity" evidence="10">
    <location>
        <begin position="29"/>
        <end position="38"/>
    </location>
</feature>